<accession>A0A4Q7YPD0</accession>
<protein>
    <submittedName>
        <fullName evidence="3">Uncharacterized protein DUF4124</fullName>
    </submittedName>
</protein>
<name>A0A4Q7YPD0_9GAMM</name>
<feature type="compositionally biased region" description="Polar residues" evidence="1">
    <location>
        <begin position="88"/>
        <end position="98"/>
    </location>
</feature>
<feature type="region of interest" description="Disordered" evidence="1">
    <location>
        <begin position="70"/>
        <end position="98"/>
    </location>
</feature>
<sequence>MKKYLISLLWLCAASHAGEVYKWKDEQGQIHFGDRQPAGAAGETIGLKASAGGPTQSVEEIAAKAKLMAEENAARTRRMNPRGPELPENQTQVPDSQVPPQCLSLIDAVNNSKPGPDSKAKSEAFVKACPGIARACRTYRTHQKDSYCMWVKQHGNEPISHLVESD</sequence>
<dbReference type="Proteomes" id="UP000292423">
    <property type="component" value="Unassembled WGS sequence"/>
</dbReference>
<proteinExistence type="predicted"/>
<dbReference type="RefSeq" id="WP_165391460.1">
    <property type="nucleotide sequence ID" value="NZ_SHKX01000013.1"/>
</dbReference>
<dbReference type="EMBL" id="SHKX01000013">
    <property type="protein sequence ID" value="RZU38555.1"/>
    <property type="molecule type" value="Genomic_DNA"/>
</dbReference>
<evidence type="ECO:0000313" key="4">
    <source>
        <dbReference type="Proteomes" id="UP000292423"/>
    </source>
</evidence>
<feature type="domain" description="DUF4124" evidence="2">
    <location>
        <begin position="8"/>
        <end position="51"/>
    </location>
</feature>
<dbReference type="AlphaFoldDB" id="A0A4Q7YPD0"/>
<comment type="caution">
    <text evidence="3">The sequence shown here is derived from an EMBL/GenBank/DDBJ whole genome shotgun (WGS) entry which is preliminary data.</text>
</comment>
<evidence type="ECO:0000256" key="1">
    <source>
        <dbReference type="SAM" id="MobiDB-lite"/>
    </source>
</evidence>
<dbReference type="Pfam" id="PF13511">
    <property type="entry name" value="DUF4124"/>
    <property type="match status" value="1"/>
</dbReference>
<dbReference type="InterPro" id="IPR025392">
    <property type="entry name" value="DUF4124"/>
</dbReference>
<evidence type="ECO:0000313" key="3">
    <source>
        <dbReference type="EMBL" id="RZU38555.1"/>
    </source>
</evidence>
<evidence type="ECO:0000259" key="2">
    <source>
        <dbReference type="Pfam" id="PF13511"/>
    </source>
</evidence>
<gene>
    <name evidence="3" type="ORF">EV700_2490</name>
</gene>
<organism evidence="3 4">
    <name type="scientific">Fluviicoccus keumensis</name>
    <dbReference type="NCBI Taxonomy" id="1435465"/>
    <lineage>
        <taxon>Bacteria</taxon>
        <taxon>Pseudomonadati</taxon>
        <taxon>Pseudomonadota</taxon>
        <taxon>Gammaproteobacteria</taxon>
        <taxon>Moraxellales</taxon>
        <taxon>Moraxellaceae</taxon>
        <taxon>Fluviicoccus</taxon>
    </lineage>
</organism>
<reference evidence="3 4" key="1">
    <citation type="submission" date="2019-02" db="EMBL/GenBank/DDBJ databases">
        <title>Genomic Encyclopedia of Type Strains, Phase IV (KMG-IV): sequencing the most valuable type-strain genomes for metagenomic binning, comparative biology and taxonomic classification.</title>
        <authorList>
            <person name="Goeker M."/>
        </authorList>
    </citation>
    <scope>NUCLEOTIDE SEQUENCE [LARGE SCALE GENOMIC DNA]</scope>
    <source>
        <strain evidence="3 4">DSM 105135</strain>
    </source>
</reference>
<keyword evidence="4" id="KW-1185">Reference proteome</keyword>